<dbReference type="InterPro" id="IPR008927">
    <property type="entry name" value="6-PGluconate_DH-like_C_sf"/>
</dbReference>
<dbReference type="GO" id="GO:0006635">
    <property type="term" value="P:fatty acid beta-oxidation"/>
    <property type="evidence" value="ECO:0007669"/>
    <property type="project" value="TreeGrafter"/>
</dbReference>
<name>A0A9N9XMU8_PHYSR</name>
<dbReference type="InterPro" id="IPR006176">
    <property type="entry name" value="3-OHacyl-CoA_DH_NAD-bd"/>
</dbReference>
<dbReference type="Gene3D" id="3.40.50.720">
    <property type="entry name" value="NAD(P)-binding Rossmann-like Domain"/>
    <property type="match status" value="1"/>
</dbReference>
<evidence type="ECO:0000313" key="14">
    <source>
        <dbReference type="Proteomes" id="UP001153712"/>
    </source>
</evidence>
<dbReference type="InterPro" id="IPR013328">
    <property type="entry name" value="6PGD_dom2"/>
</dbReference>
<evidence type="ECO:0000256" key="7">
    <source>
        <dbReference type="ARBA" id="ARBA00023098"/>
    </source>
</evidence>
<dbReference type="InterPro" id="IPR006108">
    <property type="entry name" value="3HC_DH_C"/>
</dbReference>
<dbReference type="PRINTS" id="PR00077">
    <property type="entry name" value="GPDHDRGNASE"/>
</dbReference>
<dbReference type="Proteomes" id="UP001153712">
    <property type="component" value="Chromosome 2"/>
</dbReference>
<dbReference type="GO" id="GO:0005759">
    <property type="term" value="C:mitochondrial matrix"/>
    <property type="evidence" value="ECO:0007669"/>
    <property type="project" value="UniProtKB-SubCell"/>
</dbReference>
<dbReference type="InterPro" id="IPR036291">
    <property type="entry name" value="NAD(P)-bd_dom_sf"/>
</dbReference>
<dbReference type="InterPro" id="IPR022694">
    <property type="entry name" value="3-OHacyl-CoA_DH"/>
</dbReference>
<dbReference type="Gene3D" id="1.10.1040.10">
    <property type="entry name" value="N-(1-d-carboxylethyl)-l-norvaline Dehydrogenase, domain 2"/>
    <property type="match status" value="1"/>
</dbReference>
<organism evidence="13 14">
    <name type="scientific">Phyllotreta striolata</name>
    <name type="common">Striped flea beetle</name>
    <name type="synonym">Crioceris striolata</name>
    <dbReference type="NCBI Taxonomy" id="444603"/>
    <lineage>
        <taxon>Eukaryota</taxon>
        <taxon>Metazoa</taxon>
        <taxon>Ecdysozoa</taxon>
        <taxon>Arthropoda</taxon>
        <taxon>Hexapoda</taxon>
        <taxon>Insecta</taxon>
        <taxon>Pterygota</taxon>
        <taxon>Neoptera</taxon>
        <taxon>Endopterygota</taxon>
        <taxon>Coleoptera</taxon>
        <taxon>Polyphaga</taxon>
        <taxon>Cucujiformia</taxon>
        <taxon>Chrysomeloidea</taxon>
        <taxon>Chrysomelidae</taxon>
        <taxon>Galerucinae</taxon>
        <taxon>Alticini</taxon>
        <taxon>Phyllotreta</taxon>
    </lineage>
</organism>
<feature type="domain" description="3-hydroxyacyl-CoA dehydrogenase NAD binding" evidence="12">
    <location>
        <begin position="16"/>
        <end position="188"/>
    </location>
</feature>
<comment type="subcellular location">
    <subcellularLocation>
        <location evidence="1">Mitochondrion matrix</location>
    </subcellularLocation>
</comment>
<dbReference type="GO" id="GO:0006072">
    <property type="term" value="P:glycerol-3-phosphate metabolic process"/>
    <property type="evidence" value="ECO:0007669"/>
    <property type="project" value="InterPro"/>
</dbReference>
<evidence type="ECO:0000313" key="13">
    <source>
        <dbReference type="EMBL" id="CAG9858782.1"/>
    </source>
</evidence>
<keyword evidence="4" id="KW-0276">Fatty acid metabolism</keyword>
<evidence type="ECO:0000256" key="1">
    <source>
        <dbReference type="ARBA" id="ARBA00004305"/>
    </source>
</evidence>
<dbReference type="PANTHER" id="PTHR43561:SF3">
    <property type="entry name" value="HYDROXYACYL-COENZYME A DEHYDROGENASE, MITOCHONDRIAL"/>
    <property type="match status" value="1"/>
</dbReference>
<evidence type="ECO:0000256" key="9">
    <source>
        <dbReference type="ARBA" id="ARBA00049556"/>
    </source>
</evidence>
<dbReference type="EMBL" id="OU900095">
    <property type="protein sequence ID" value="CAG9858782.1"/>
    <property type="molecule type" value="Genomic_DNA"/>
</dbReference>
<comment type="pathway">
    <text evidence="2">Lipid metabolism; fatty acid beta-oxidation.</text>
</comment>
<keyword evidence="7" id="KW-0443">Lipid metabolism</keyword>
<dbReference type="InterPro" id="IPR006168">
    <property type="entry name" value="G3P_DH_NAD-dep"/>
</dbReference>
<dbReference type="GO" id="GO:0070403">
    <property type="term" value="F:NAD+ binding"/>
    <property type="evidence" value="ECO:0007669"/>
    <property type="project" value="InterPro"/>
</dbReference>
<proteinExistence type="inferred from homology"/>
<evidence type="ECO:0000256" key="6">
    <source>
        <dbReference type="ARBA" id="ARBA00023027"/>
    </source>
</evidence>
<dbReference type="PIRSF" id="PIRSF000105">
    <property type="entry name" value="HCDH"/>
    <property type="match status" value="1"/>
</dbReference>
<comment type="similarity">
    <text evidence="3">Belongs to the 3-hydroxyacyl-CoA dehydrogenase family.</text>
</comment>
<keyword evidence="14" id="KW-1185">Reference proteome</keyword>
<gene>
    <name evidence="13" type="ORF">PHYEVI_LOCUS5169</name>
</gene>
<dbReference type="SUPFAM" id="SSF48179">
    <property type="entry name" value="6-phosphogluconate dehydrogenase C-terminal domain-like"/>
    <property type="match status" value="1"/>
</dbReference>
<reference evidence="13" key="1">
    <citation type="submission" date="2022-01" db="EMBL/GenBank/DDBJ databases">
        <authorList>
            <person name="King R."/>
        </authorList>
    </citation>
    <scope>NUCLEOTIDE SEQUENCE</scope>
</reference>
<dbReference type="PANTHER" id="PTHR43561">
    <property type="match status" value="1"/>
</dbReference>
<dbReference type="SUPFAM" id="SSF51735">
    <property type="entry name" value="NAD(P)-binding Rossmann-fold domains"/>
    <property type="match status" value="1"/>
</dbReference>
<evidence type="ECO:0000256" key="4">
    <source>
        <dbReference type="ARBA" id="ARBA00022832"/>
    </source>
</evidence>
<evidence type="ECO:0000256" key="3">
    <source>
        <dbReference type="ARBA" id="ARBA00009463"/>
    </source>
</evidence>
<keyword evidence="6" id="KW-0520">NAD</keyword>
<evidence type="ECO:0000256" key="10">
    <source>
        <dbReference type="PIRSR" id="PIRSR000105-1"/>
    </source>
</evidence>
<sequence>MFRHLSTAAIPTCIKTVAVIGGGNVGTGIAQAAAQNARQVVLVELNQRSLNKAEETIYDSLKSEAEKIYEGNERNIEKYVLNTTRFITGTTDHSEAVKDTDLIIEAIPEDIDEKIRLFKRLNALAPPETIFATTTDSLSIRKLAEKSSRIERFVGLHFFHPAASSKLVEIVKNYWTSRETLENTTVVCNDSPGFIVNRLLLTYITEAIRMMEREEATRKDIDKAMRSIMGENLGPFEMADQIGHDTITKLVEAWRYREPENMIFQPCSSQKSLIEKGKLGVKSGEGYYKYDDLSYWVSFRLK</sequence>
<comment type="catalytic activity">
    <reaction evidence="9">
        <text>a (3S)-3-hydroxyacyl-CoA + NAD(+) = a 3-oxoacyl-CoA + NADH + H(+)</text>
        <dbReference type="Rhea" id="RHEA:22432"/>
        <dbReference type="ChEBI" id="CHEBI:15378"/>
        <dbReference type="ChEBI" id="CHEBI:57318"/>
        <dbReference type="ChEBI" id="CHEBI:57540"/>
        <dbReference type="ChEBI" id="CHEBI:57945"/>
        <dbReference type="ChEBI" id="CHEBI:90726"/>
        <dbReference type="EC" id="1.1.1.35"/>
    </reaction>
</comment>
<evidence type="ECO:0000256" key="5">
    <source>
        <dbReference type="ARBA" id="ARBA00023002"/>
    </source>
</evidence>
<dbReference type="AlphaFoldDB" id="A0A9N9XMU8"/>
<dbReference type="OrthoDB" id="2018133at2759"/>
<dbReference type="GO" id="GO:0003857">
    <property type="term" value="F:(3S)-3-hydroxyacyl-CoA dehydrogenase (NAD+) activity"/>
    <property type="evidence" value="ECO:0007669"/>
    <property type="project" value="UniProtKB-EC"/>
</dbReference>
<dbReference type="InterPro" id="IPR052242">
    <property type="entry name" value="Mito_3-hydroxyacyl-CoA_DH"/>
</dbReference>
<feature type="domain" description="3-hydroxyacyl-CoA dehydrogenase C-terminal" evidence="11">
    <location>
        <begin position="193"/>
        <end position="290"/>
    </location>
</feature>
<evidence type="ECO:0000256" key="2">
    <source>
        <dbReference type="ARBA" id="ARBA00005005"/>
    </source>
</evidence>
<evidence type="ECO:0008006" key="15">
    <source>
        <dbReference type="Google" id="ProtNLM"/>
    </source>
</evidence>
<dbReference type="Pfam" id="PF00725">
    <property type="entry name" value="3HCDH"/>
    <property type="match status" value="1"/>
</dbReference>
<protein>
    <recommendedName>
        <fullName evidence="15">3-hydroxyacyl-CoA dehydrogenase</fullName>
    </recommendedName>
</protein>
<evidence type="ECO:0000256" key="8">
    <source>
        <dbReference type="ARBA" id="ARBA00023128"/>
    </source>
</evidence>
<dbReference type="Pfam" id="PF02737">
    <property type="entry name" value="3HCDH_N"/>
    <property type="match status" value="1"/>
</dbReference>
<keyword evidence="5" id="KW-0560">Oxidoreductase</keyword>
<keyword evidence="8" id="KW-0496">Mitochondrion</keyword>
<evidence type="ECO:0000259" key="11">
    <source>
        <dbReference type="Pfam" id="PF00725"/>
    </source>
</evidence>
<feature type="site" description="Important for catalytic activity" evidence="10">
    <location>
        <position position="157"/>
    </location>
</feature>
<accession>A0A9N9XMU8</accession>
<evidence type="ECO:0000259" key="12">
    <source>
        <dbReference type="Pfam" id="PF02737"/>
    </source>
</evidence>